<organism evidence="1">
    <name type="scientific">Arundo donax</name>
    <name type="common">Giant reed</name>
    <name type="synonym">Donax arundinaceus</name>
    <dbReference type="NCBI Taxonomy" id="35708"/>
    <lineage>
        <taxon>Eukaryota</taxon>
        <taxon>Viridiplantae</taxon>
        <taxon>Streptophyta</taxon>
        <taxon>Embryophyta</taxon>
        <taxon>Tracheophyta</taxon>
        <taxon>Spermatophyta</taxon>
        <taxon>Magnoliopsida</taxon>
        <taxon>Liliopsida</taxon>
        <taxon>Poales</taxon>
        <taxon>Poaceae</taxon>
        <taxon>PACMAD clade</taxon>
        <taxon>Arundinoideae</taxon>
        <taxon>Arundineae</taxon>
        <taxon>Arundo</taxon>
    </lineage>
</organism>
<name>A0A0A8XNJ9_ARUDO</name>
<accession>A0A0A8XNJ9</accession>
<reference evidence="1" key="1">
    <citation type="submission" date="2014-09" db="EMBL/GenBank/DDBJ databases">
        <authorList>
            <person name="Magalhaes I.L.F."/>
            <person name="Oliveira U."/>
            <person name="Santos F.R."/>
            <person name="Vidigal T.H.D.A."/>
            <person name="Brescovit A.D."/>
            <person name="Santos A.J."/>
        </authorList>
    </citation>
    <scope>NUCLEOTIDE SEQUENCE</scope>
    <source>
        <tissue evidence="1">Shoot tissue taken approximately 20 cm above the soil surface</tissue>
    </source>
</reference>
<dbReference type="EMBL" id="GBRH01282871">
    <property type="protein sequence ID" value="JAD15024.1"/>
    <property type="molecule type" value="Transcribed_RNA"/>
</dbReference>
<proteinExistence type="predicted"/>
<reference evidence="1" key="2">
    <citation type="journal article" date="2015" name="Data Brief">
        <title>Shoot transcriptome of the giant reed, Arundo donax.</title>
        <authorList>
            <person name="Barrero R.A."/>
            <person name="Guerrero F.D."/>
            <person name="Moolhuijzen P."/>
            <person name="Goolsby J.A."/>
            <person name="Tidwell J."/>
            <person name="Bellgard S.E."/>
            <person name="Bellgard M.I."/>
        </authorList>
    </citation>
    <scope>NUCLEOTIDE SEQUENCE</scope>
    <source>
        <tissue evidence="1">Shoot tissue taken approximately 20 cm above the soil surface</tissue>
    </source>
</reference>
<protein>
    <submittedName>
        <fullName evidence="1">Uncharacterized protein</fullName>
    </submittedName>
</protein>
<dbReference type="AlphaFoldDB" id="A0A0A8XNJ9"/>
<evidence type="ECO:0000313" key="1">
    <source>
        <dbReference type="EMBL" id="JAD15024.1"/>
    </source>
</evidence>
<sequence length="47" mass="5506">MSPFWRRKSSLPITLLLPNNYSPEHIVDLLFSFFTLLCLSEYKLDCG</sequence>